<evidence type="ECO:0000259" key="2">
    <source>
        <dbReference type="Pfam" id="PF22525"/>
    </source>
</evidence>
<evidence type="ECO:0000313" key="3">
    <source>
        <dbReference type="EMBL" id="HJH43657.1"/>
    </source>
</evidence>
<organism evidence="3 4">
    <name type="scientific">Rubneribacter badeniensis</name>
    <dbReference type="NCBI Taxonomy" id="2070688"/>
    <lineage>
        <taxon>Bacteria</taxon>
        <taxon>Bacillati</taxon>
        <taxon>Actinomycetota</taxon>
        <taxon>Coriobacteriia</taxon>
        <taxon>Eggerthellales</taxon>
        <taxon>Eggerthellaceae</taxon>
        <taxon>Rubneribacter</taxon>
    </lineage>
</organism>
<evidence type="ECO:0000256" key="1">
    <source>
        <dbReference type="SAM" id="MobiDB-lite"/>
    </source>
</evidence>
<gene>
    <name evidence="3" type="ORF">K8V16_07650</name>
</gene>
<reference evidence="3" key="1">
    <citation type="journal article" date="2021" name="PeerJ">
        <title>Extensive microbial diversity within the chicken gut microbiome revealed by metagenomics and culture.</title>
        <authorList>
            <person name="Gilroy R."/>
            <person name="Ravi A."/>
            <person name="Getino M."/>
            <person name="Pursley I."/>
            <person name="Horton D.L."/>
            <person name="Alikhan N.F."/>
            <person name="Baker D."/>
            <person name="Gharbi K."/>
            <person name="Hall N."/>
            <person name="Watson M."/>
            <person name="Adriaenssens E.M."/>
            <person name="Foster-Nyarko E."/>
            <person name="Jarju S."/>
            <person name="Secka A."/>
            <person name="Antonio M."/>
            <person name="Oren A."/>
            <person name="Chaudhuri R.R."/>
            <person name="La Ragione R."/>
            <person name="Hildebrand F."/>
            <person name="Pallen M.J."/>
        </authorList>
    </citation>
    <scope>NUCLEOTIDE SEQUENCE</scope>
    <source>
        <strain evidence="3">USAMLcec12-2067</strain>
    </source>
</reference>
<dbReference type="InterPro" id="IPR055201">
    <property type="entry name" value="IHF-like_H2TH"/>
</dbReference>
<comment type="caution">
    <text evidence="3">The sequence shown here is derived from an EMBL/GenBank/DDBJ whole genome shotgun (WGS) entry which is preliminary data.</text>
</comment>
<dbReference type="NCBIfam" id="NF041260">
    <property type="entry name" value="actino_IHF"/>
    <property type="match status" value="1"/>
</dbReference>
<feature type="domain" description="Integration host factor-like helix-two turn-helix" evidence="2">
    <location>
        <begin position="33"/>
        <end position="98"/>
    </location>
</feature>
<dbReference type="AlphaFoldDB" id="A0A9D2VKJ1"/>
<proteinExistence type="predicted"/>
<accession>A0A9D2VKJ1</accession>
<dbReference type="EMBL" id="DYZL01000163">
    <property type="protein sequence ID" value="HJH43657.1"/>
    <property type="molecule type" value="Genomic_DNA"/>
</dbReference>
<feature type="region of interest" description="Disordered" evidence="1">
    <location>
        <begin position="1"/>
        <end position="20"/>
    </location>
</feature>
<reference evidence="3" key="2">
    <citation type="submission" date="2021-09" db="EMBL/GenBank/DDBJ databases">
        <authorList>
            <person name="Gilroy R."/>
        </authorList>
    </citation>
    <scope>NUCLEOTIDE SEQUENCE</scope>
    <source>
        <strain evidence="3">USAMLcec12-2067</strain>
    </source>
</reference>
<dbReference type="Gene3D" id="1.10.8.50">
    <property type="match status" value="1"/>
</dbReference>
<protein>
    <submittedName>
        <fullName evidence="3">Integration host factor</fullName>
    </submittedName>
</protein>
<dbReference type="Pfam" id="PF22525">
    <property type="entry name" value="H2TH_5"/>
    <property type="match status" value="1"/>
</dbReference>
<name>A0A9D2VKJ1_9ACTN</name>
<sequence>MALPTQTDEQRKAALVKGSALRRHRAEVKKSLKEGSMSLSDAFADKDCDRMRVNELLRALPGVGPAKAEGIMADLGISAGRRIRGLGTRQREELLRRFR</sequence>
<evidence type="ECO:0000313" key="4">
    <source>
        <dbReference type="Proteomes" id="UP000789325"/>
    </source>
</evidence>
<dbReference type="Proteomes" id="UP000789325">
    <property type="component" value="Unassembled WGS sequence"/>
</dbReference>
<dbReference type="InterPro" id="IPR047806">
    <property type="entry name" value="IHF_actinobact"/>
</dbReference>